<name>A0A820B832_9BILA</name>
<organism evidence="3 4">
    <name type="scientific">Rotaria magnacalcarata</name>
    <dbReference type="NCBI Taxonomy" id="392030"/>
    <lineage>
        <taxon>Eukaryota</taxon>
        <taxon>Metazoa</taxon>
        <taxon>Spiralia</taxon>
        <taxon>Gnathifera</taxon>
        <taxon>Rotifera</taxon>
        <taxon>Eurotatoria</taxon>
        <taxon>Bdelloidea</taxon>
        <taxon>Philodinida</taxon>
        <taxon>Philodinidae</taxon>
        <taxon>Rotaria</taxon>
    </lineage>
</organism>
<feature type="compositionally biased region" description="Low complexity" evidence="1">
    <location>
        <begin position="416"/>
        <end position="443"/>
    </location>
</feature>
<dbReference type="Proteomes" id="UP000663842">
    <property type="component" value="Unassembled WGS sequence"/>
</dbReference>
<gene>
    <name evidence="3" type="ORF">UXM345_LOCUS28118</name>
    <name evidence="2" type="ORF">XDN619_LOCUS1989</name>
</gene>
<comment type="caution">
    <text evidence="3">The sequence shown here is derived from an EMBL/GenBank/DDBJ whole genome shotgun (WGS) entry which is preliminary data.</text>
</comment>
<feature type="compositionally biased region" description="Low complexity" evidence="1">
    <location>
        <begin position="399"/>
        <end position="408"/>
    </location>
</feature>
<sequence>MPPKTGGWVAGGKQRNQNLNNQLNQSAVKNGHSQVGRTPLAGNSNQPKFTIAPLIIEGVKISKLQLNDLLKQHLNDVKIHDIQLSRSGSFTLYASDVTSFNRLLNEFTLILAANGQQTAKIFVPRSIQRIKDTEMVAFVKRVDLDIPDNRITDALKKVGLDVINVTRLNKKEGNIPTSTIKITFMDANNRNTFIHTGLQVDSMHFVAEAASQNKKPVQCYICLQYNHVAKYCKTKQQVCSRCGDNHRIEQCTATNDAIKCNNCKGKHLATANDCPKFLEQEKRMLNLINQYSSTSKPMMSSPLMHDMNEFPSLPNIDQRQQNHLHNDIFDELINLLTTKMEKIIEETTKRLFKSLQQKIKKIEKTISSVETLINDDIKTSDSSSDSDEEIQILSKKNNKQQQPTATTQKPKKQVNKPTTTSADTTAKPPTTTTKTSTQSAITTNDSVKKPTPKQKPTAKTSKRNRSLDSSLDSTIMDPKDRKTDTIND</sequence>
<reference evidence="3" key="1">
    <citation type="submission" date="2021-02" db="EMBL/GenBank/DDBJ databases">
        <authorList>
            <person name="Nowell W R."/>
        </authorList>
    </citation>
    <scope>NUCLEOTIDE SEQUENCE</scope>
</reference>
<evidence type="ECO:0000313" key="3">
    <source>
        <dbReference type="EMBL" id="CAF4203094.1"/>
    </source>
</evidence>
<protein>
    <recommendedName>
        <fullName evidence="5">Gag-like protein</fullName>
    </recommendedName>
</protein>
<evidence type="ECO:0008006" key="5">
    <source>
        <dbReference type="Google" id="ProtNLM"/>
    </source>
</evidence>
<accession>A0A820B832</accession>
<evidence type="ECO:0000313" key="4">
    <source>
        <dbReference type="Proteomes" id="UP000663842"/>
    </source>
</evidence>
<dbReference type="AlphaFoldDB" id="A0A820B832"/>
<evidence type="ECO:0000313" key="2">
    <source>
        <dbReference type="EMBL" id="CAF1973174.1"/>
    </source>
</evidence>
<dbReference type="Proteomes" id="UP000663887">
    <property type="component" value="Unassembled WGS sequence"/>
</dbReference>
<dbReference type="EMBL" id="CAJOBF010006320">
    <property type="protein sequence ID" value="CAF4203094.1"/>
    <property type="molecule type" value="Genomic_DNA"/>
</dbReference>
<feature type="region of interest" description="Disordered" evidence="1">
    <location>
        <begin position="377"/>
        <end position="488"/>
    </location>
</feature>
<dbReference type="EMBL" id="CAJNRG010000095">
    <property type="protein sequence ID" value="CAF1973174.1"/>
    <property type="molecule type" value="Genomic_DNA"/>
</dbReference>
<proteinExistence type="predicted"/>
<feature type="compositionally biased region" description="Basic and acidic residues" evidence="1">
    <location>
        <begin position="477"/>
        <end position="488"/>
    </location>
</feature>
<evidence type="ECO:0000256" key="1">
    <source>
        <dbReference type="SAM" id="MobiDB-lite"/>
    </source>
</evidence>